<dbReference type="SUPFAM" id="SSF53335">
    <property type="entry name" value="S-adenosyl-L-methionine-dependent methyltransferases"/>
    <property type="match status" value="1"/>
</dbReference>
<evidence type="ECO:0000259" key="1">
    <source>
        <dbReference type="Pfam" id="PF13649"/>
    </source>
</evidence>
<sequence length="226" mass="25813">MRKDVELVTQIYLPPGSAPEDDLTSLGWPAKPADLAARYQALLSNVDFDAYSSTRPLRLLDVGCGLGLLLDYLEANALLDRVAYTGVDLNDRVLAEVRRRWPDHRFDRRDVREQPYDPGAFDMAILCGIFTSRFECSYEMLRDLAQTTLMAVWPSVTGGLAFNSISKHVDWERDDLFHWPLDEIMAFCKRDLSRHVSFKLDYGLWEVSTLVRKAPAAQTDIVPSRW</sequence>
<proteinExistence type="predicted"/>
<evidence type="ECO:0000313" key="2">
    <source>
        <dbReference type="EMBL" id="PWJ20216.1"/>
    </source>
</evidence>
<dbReference type="Pfam" id="PF13649">
    <property type="entry name" value="Methyltransf_25"/>
    <property type="match status" value="1"/>
</dbReference>
<gene>
    <name evidence="2" type="ORF">BCF38_10331</name>
    <name evidence="3" type="ORF">SAMN05421539_10331</name>
</gene>
<dbReference type="OrthoDB" id="9800454at2"/>
<keyword evidence="3" id="KW-0489">Methyltransferase</keyword>
<evidence type="ECO:0000313" key="3">
    <source>
        <dbReference type="EMBL" id="SSA44210.1"/>
    </source>
</evidence>
<dbReference type="Proteomes" id="UP000245839">
    <property type="component" value="Unassembled WGS sequence"/>
</dbReference>
<keyword evidence="4" id="KW-1185">Reference proteome</keyword>
<dbReference type="EMBL" id="UETC01000003">
    <property type="protein sequence ID" value="SSA44210.1"/>
    <property type="molecule type" value="Genomic_DNA"/>
</dbReference>
<dbReference type="GO" id="GO:0008168">
    <property type="term" value="F:methyltransferase activity"/>
    <property type="evidence" value="ECO:0007669"/>
    <property type="project" value="UniProtKB-KW"/>
</dbReference>
<dbReference type="Gene3D" id="3.40.50.150">
    <property type="entry name" value="Vaccinia Virus protein VP39"/>
    <property type="match status" value="1"/>
</dbReference>
<dbReference type="CDD" id="cd02440">
    <property type="entry name" value="AdoMet_MTases"/>
    <property type="match status" value="1"/>
</dbReference>
<name>A0A2Y9AIR4_9RHOB</name>
<dbReference type="Proteomes" id="UP000251571">
    <property type="component" value="Unassembled WGS sequence"/>
</dbReference>
<protein>
    <submittedName>
        <fullName evidence="3">Methyltransferase domain-containing protein</fullName>
    </submittedName>
    <submittedName>
        <fullName evidence="2">Methyltransferase family protein</fullName>
    </submittedName>
</protein>
<dbReference type="InterPro" id="IPR029063">
    <property type="entry name" value="SAM-dependent_MTases_sf"/>
</dbReference>
<accession>A0A2Y9AIR4</accession>
<organism evidence="3 5">
    <name type="scientific">Jannaschia seohaensis</name>
    <dbReference type="NCBI Taxonomy" id="475081"/>
    <lineage>
        <taxon>Bacteria</taxon>
        <taxon>Pseudomonadati</taxon>
        <taxon>Pseudomonadota</taxon>
        <taxon>Alphaproteobacteria</taxon>
        <taxon>Rhodobacterales</taxon>
        <taxon>Roseobacteraceae</taxon>
        <taxon>Jannaschia</taxon>
    </lineage>
</organism>
<evidence type="ECO:0000313" key="5">
    <source>
        <dbReference type="Proteomes" id="UP000251571"/>
    </source>
</evidence>
<evidence type="ECO:0000313" key="4">
    <source>
        <dbReference type="Proteomes" id="UP000245839"/>
    </source>
</evidence>
<dbReference type="AlphaFoldDB" id="A0A2Y9AIR4"/>
<reference evidence="2 4" key="2">
    <citation type="submission" date="2018-03" db="EMBL/GenBank/DDBJ databases">
        <title>Genomic Encyclopedia of Archaeal and Bacterial Type Strains, Phase II (KMG-II): from individual species to whole genera.</title>
        <authorList>
            <person name="Goeker M."/>
        </authorList>
    </citation>
    <scope>NUCLEOTIDE SEQUENCE [LARGE SCALE GENOMIC DNA]</scope>
    <source>
        <strain evidence="2 4">DSM 25227</strain>
    </source>
</reference>
<feature type="domain" description="Methyltransferase" evidence="1">
    <location>
        <begin position="60"/>
        <end position="130"/>
    </location>
</feature>
<dbReference type="RefSeq" id="WP_109563821.1">
    <property type="nucleotide sequence ID" value="NZ_QGDJ01000003.1"/>
</dbReference>
<dbReference type="InterPro" id="IPR041698">
    <property type="entry name" value="Methyltransf_25"/>
</dbReference>
<reference evidence="3 5" key="1">
    <citation type="submission" date="2016-10" db="EMBL/GenBank/DDBJ databases">
        <authorList>
            <person name="Cai Z."/>
        </authorList>
    </citation>
    <scope>NUCLEOTIDE SEQUENCE [LARGE SCALE GENOMIC DNA]</scope>
    <source>
        <strain evidence="3 5">DSM 25227</strain>
    </source>
</reference>
<keyword evidence="3" id="KW-0808">Transferase</keyword>
<dbReference type="EMBL" id="QGDJ01000003">
    <property type="protein sequence ID" value="PWJ20216.1"/>
    <property type="molecule type" value="Genomic_DNA"/>
</dbReference>
<dbReference type="GO" id="GO:0032259">
    <property type="term" value="P:methylation"/>
    <property type="evidence" value="ECO:0007669"/>
    <property type="project" value="UniProtKB-KW"/>
</dbReference>